<keyword evidence="7" id="KW-1185">Reference proteome</keyword>
<feature type="domain" description="Response regulatory" evidence="2">
    <location>
        <begin position="140"/>
        <end position="256"/>
    </location>
</feature>
<dbReference type="KEGG" id="sku:Sulku_1975"/>
<feature type="domain" description="PAS" evidence="3">
    <location>
        <begin position="289"/>
        <end position="340"/>
    </location>
</feature>
<dbReference type="GO" id="GO:0000160">
    <property type="term" value="P:phosphorelay signal transduction system"/>
    <property type="evidence" value="ECO:0007669"/>
    <property type="project" value="InterPro"/>
</dbReference>
<evidence type="ECO:0000256" key="1">
    <source>
        <dbReference type="PROSITE-ProRule" id="PRU00169"/>
    </source>
</evidence>
<feature type="domain" description="Response regulatory" evidence="2">
    <location>
        <begin position="17"/>
        <end position="130"/>
    </location>
</feature>
<protein>
    <submittedName>
        <fullName evidence="6">PAS/PAC sensor protein</fullName>
    </submittedName>
</protein>
<dbReference type="eggNOG" id="COG3437">
    <property type="taxonomic scope" value="Bacteria"/>
</dbReference>
<dbReference type="InterPro" id="IPR011006">
    <property type="entry name" value="CheY-like_superfamily"/>
</dbReference>
<dbReference type="SUPFAM" id="SSF55785">
    <property type="entry name" value="PYP-like sensor domain (PAS domain)"/>
    <property type="match status" value="2"/>
</dbReference>
<dbReference type="InterPro" id="IPR052020">
    <property type="entry name" value="Cyclic_di-GMP/3'3'-cGAMP_PDE"/>
</dbReference>
<dbReference type="InterPro" id="IPR000014">
    <property type="entry name" value="PAS"/>
</dbReference>
<dbReference type="SMART" id="SM00086">
    <property type="entry name" value="PAC"/>
    <property type="match status" value="2"/>
</dbReference>
<dbReference type="PROSITE" id="PS51832">
    <property type="entry name" value="HD_GYP"/>
    <property type="match status" value="1"/>
</dbReference>
<dbReference type="eggNOG" id="COG3706">
    <property type="taxonomic scope" value="Bacteria"/>
</dbReference>
<feature type="modified residue" description="4-aspartylphosphate" evidence="1">
    <location>
        <position position="66"/>
    </location>
</feature>
<dbReference type="NCBIfam" id="TIGR00229">
    <property type="entry name" value="sensory_box"/>
    <property type="match status" value="2"/>
</dbReference>
<dbReference type="SUPFAM" id="SSF109604">
    <property type="entry name" value="HD-domain/PDEase-like"/>
    <property type="match status" value="1"/>
</dbReference>
<name>E4U278_SULKY</name>
<dbReference type="CDD" id="cd00156">
    <property type="entry name" value="REC"/>
    <property type="match status" value="1"/>
</dbReference>
<organism evidence="6 7">
    <name type="scientific">Sulfuricurvum kujiense (strain ATCC BAA-921 / DSM 16994 / JCM 11577 / YK-1)</name>
    <dbReference type="NCBI Taxonomy" id="709032"/>
    <lineage>
        <taxon>Bacteria</taxon>
        <taxon>Pseudomonadati</taxon>
        <taxon>Campylobacterota</taxon>
        <taxon>Epsilonproteobacteria</taxon>
        <taxon>Campylobacterales</taxon>
        <taxon>Sulfurimonadaceae</taxon>
        <taxon>Sulfuricurvum</taxon>
    </lineage>
</organism>
<feature type="modified residue" description="4-aspartylphosphate" evidence="1">
    <location>
        <position position="189"/>
    </location>
</feature>
<dbReference type="InterPro" id="IPR000700">
    <property type="entry name" value="PAS-assoc_C"/>
</dbReference>
<dbReference type="PANTHER" id="PTHR45228:SF9">
    <property type="entry name" value="3'3'-CGAMP-SPECIFIC PHOSPHODIESTERASE 2"/>
    <property type="match status" value="1"/>
</dbReference>
<dbReference type="Pfam" id="PF08447">
    <property type="entry name" value="PAS_3"/>
    <property type="match status" value="2"/>
</dbReference>
<reference evidence="6 7" key="1">
    <citation type="journal article" date="2012" name="Stand. Genomic Sci.">
        <title>Complete genome sequence of the sulfur compounds oxidizing chemolithoautotroph Sulfuricurvum kujiense type strain (YK-1(T)).</title>
        <authorList>
            <person name="Han C."/>
            <person name="Kotsyurbenko O."/>
            <person name="Chertkov O."/>
            <person name="Held B."/>
            <person name="Lapidus A."/>
            <person name="Nolan M."/>
            <person name="Lucas S."/>
            <person name="Hammon N."/>
            <person name="Deshpande S."/>
            <person name="Cheng J.F."/>
            <person name="Tapia R."/>
            <person name="Goodwin L.A."/>
            <person name="Pitluck S."/>
            <person name="Liolios K."/>
            <person name="Pagani I."/>
            <person name="Ivanova N."/>
            <person name="Mavromatis K."/>
            <person name="Mikhailova N."/>
            <person name="Pati A."/>
            <person name="Chen A."/>
            <person name="Palaniappan K."/>
            <person name="Land M."/>
            <person name="Hauser L."/>
            <person name="Chang Y.J."/>
            <person name="Jeffries C.D."/>
            <person name="Brambilla E.M."/>
            <person name="Rohde M."/>
            <person name="Spring S."/>
            <person name="Sikorski J."/>
            <person name="Goker M."/>
            <person name="Woyke T."/>
            <person name="Bristow J."/>
            <person name="Eisen J.A."/>
            <person name="Markowitz V."/>
            <person name="Hugenholtz P."/>
            <person name="Kyrpides N.C."/>
            <person name="Klenk H.P."/>
            <person name="Detter J.C."/>
        </authorList>
    </citation>
    <scope>NUCLEOTIDE SEQUENCE [LARGE SCALE GENOMIC DNA]</scope>
    <source>
        <strain evidence="7">ATCC BAA-921 / DSM 16994 / JCM 11577 / YK-1</strain>
    </source>
</reference>
<dbReference type="STRING" id="709032.Sulku_1975"/>
<dbReference type="Proteomes" id="UP000008721">
    <property type="component" value="Chromosome"/>
</dbReference>
<dbReference type="SMART" id="SM00471">
    <property type="entry name" value="HDc"/>
    <property type="match status" value="1"/>
</dbReference>
<dbReference type="InterPro" id="IPR001789">
    <property type="entry name" value="Sig_transdc_resp-reg_receiver"/>
</dbReference>
<dbReference type="CDD" id="cd00077">
    <property type="entry name" value="HDc"/>
    <property type="match status" value="1"/>
</dbReference>
<dbReference type="PROSITE" id="PS50112">
    <property type="entry name" value="PAS"/>
    <property type="match status" value="2"/>
</dbReference>
<evidence type="ECO:0000259" key="4">
    <source>
        <dbReference type="PROSITE" id="PS50113"/>
    </source>
</evidence>
<dbReference type="InterPro" id="IPR037522">
    <property type="entry name" value="HD_GYP_dom"/>
</dbReference>
<dbReference type="eggNOG" id="COG0745">
    <property type="taxonomic scope" value="Bacteria"/>
</dbReference>
<dbReference type="Gene3D" id="1.10.3210.10">
    <property type="entry name" value="Hypothetical protein af1432"/>
    <property type="match status" value="1"/>
</dbReference>
<dbReference type="InterPro" id="IPR035965">
    <property type="entry name" value="PAS-like_dom_sf"/>
</dbReference>
<dbReference type="SMART" id="SM00448">
    <property type="entry name" value="REC"/>
    <property type="match status" value="2"/>
</dbReference>
<dbReference type="EMBL" id="CP002355">
    <property type="protein sequence ID" value="ADR34635.1"/>
    <property type="molecule type" value="Genomic_DNA"/>
</dbReference>
<dbReference type="RefSeq" id="WP_013460832.1">
    <property type="nucleotide sequence ID" value="NC_014762.1"/>
</dbReference>
<proteinExistence type="predicted"/>
<dbReference type="SUPFAM" id="SSF52172">
    <property type="entry name" value="CheY-like"/>
    <property type="match status" value="2"/>
</dbReference>
<dbReference type="PANTHER" id="PTHR45228">
    <property type="entry name" value="CYCLIC DI-GMP PHOSPHODIESTERASE TM_0186-RELATED"/>
    <property type="match status" value="1"/>
</dbReference>
<dbReference type="AlphaFoldDB" id="E4U278"/>
<keyword evidence="1" id="KW-0597">Phosphoprotein</keyword>
<dbReference type="Pfam" id="PF00072">
    <property type="entry name" value="Response_reg"/>
    <property type="match status" value="2"/>
</dbReference>
<dbReference type="InterPro" id="IPR001610">
    <property type="entry name" value="PAC"/>
</dbReference>
<dbReference type="CDD" id="cd00130">
    <property type="entry name" value="PAS"/>
    <property type="match status" value="2"/>
</dbReference>
<gene>
    <name evidence="6" type="ordered locus">Sulku_1975</name>
</gene>
<dbReference type="InterPro" id="IPR003607">
    <property type="entry name" value="HD/PDEase_dom"/>
</dbReference>
<evidence type="ECO:0000313" key="7">
    <source>
        <dbReference type="Proteomes" id="UP000008721"/>
    </source>
</evidence>
<feature type="domain" description="PAS" evidence="3">
    <location>
        <begin position="429"/>
        <end position="479"/>
    </location>
</feature>
<dbReference type="eggNOG" id="COG3829">
    <property type="taxonomic scope" value="Bacteria"/>
</dbReference>
<sequence length="734" mass="83906">MAECMQNSSASKIRKGSILIVEDSSLFNNALRRGLISFGHEVTSTFTLDEALLHLENNLYDLVVLDLHLPDGEGEDLLENLSSKQKLKIIVYTSDPDKERRNEWFRYGVLGYLSKNDPFPHVIQEIDKTLKAIQENTHYNILVVDDSSVVRRQVTSLLQPRNYKISIAIDGDSAIEVINTQQLDLILLDLELPDMNGEEVLKYLKKNSASAEIPVFILTGTYDASTVGRLIKQGANEFFLKPFVAEELLMKIDFWIDSKRKTRQIECERQLLQEYKDTVDRSSIVSKTDKRGIITFVNDKFCEISGYSPAELIGKPHNTVRHPDMPKEAFEELWQTILSGQVWEGIVKNRKKDGSPYWVQTTINPIVDIEGNIVEYIGVRTDITELQNIKETLQDKLHISEEHFEDIYRRAQLYEKAIDESNILSRTTADGTILYVNNRFCEITGYREEEIIGKTHAIVRHPDTPKKVFADMWKTIQSGKVWNGVLKNRKKDGSPYWVDSTIIPIKDKEEKIIEYMAIRHEVTEIITLHEEIEKTQQEIIYRMGEIGESRSKETGNHVRRVAEYSKLLAFKAGLDEKEANLIADASPMHDIGKVAIPDSVLHKPGSLNEAEWLVMRSHSSIGHKVLSGSDRPLLNAASIIAHEHHEKYSGGGGYPSGLVGEDIHIYARIVTIADVFDALGSDRVYKKAWSLEKIITLFKEEKGKHFDPRLVELFLDNLDDFLVIRDRYQDHTQF</sequence>
<evidence type="ECO:0000259" key="2">
    <source>
        <dbReference type="PROSITE" id="PS50110"/>
    </source>
</evidence>
<dbReference type="PROSITE" id="PS50113">
    <property type="entry name" value="PAC"/>
    <property type="match status" value="2"/>
</dbReference>
<evidence type="ECO:0000313" key="6">
    <source>
        <dbReference type="EMBL" id="ADR34635.1"/>
    </source>
</evidence>
<feature type="domain" description="PAC" evidence="4">
    <location>
        <begin position="341"/>
        <end position="395"/>
    </location>
</feature>
<dbReference type="InterPro" id="IPR013655">
    <property type="entry name" value="PAS_fold_3"/>
</dbReference>
<evidence type="ECO:0000259" key="5">
    <source>
        <dbReference type="PROSITE" id="PS51832"/>
    </source>
</evidence>
<evidence type="ECO:0000259" key="3">
    <source>
        <dbReference type="PROSITE" id="PS50112"/>
    </source>
</evidence>
<dbReference type="SMART" id="SM00091">
    <property type="entry name" value="PAS"/>
    <property type="match status" value="2"/>
</dbReference>
<dbReference type="Gene3D" id="3.40.50.2300">
    <property type="match status" value="2"/>
</dbReference>
<dbReference type="OrthoDB" id="9781223at2"/>
<dbReference type="Gene3D" id="3.30.450.20">
    <property type="entry name" value="PAS domain"/>
    <property type="match status" value="2"/>
</dbReference>
<feature type="domain" description="HD-GYP" evidence="5">
    <location>
        <begin position="532"/>
        <end position="730"/>
    </location>
</feature>
<dbReference type="Pfam" id="PF13487">
    <property type="entry name" value="HD_5"/>
    <property type="match status" value="1"/>
</dbReference>
<dbReference type="PROSITE" id="PS50110">
    <property type="entry name" value="RESPONSE_REGULATORY"/>
    <property type="match status" value="2"/>
</dbReference>
<accession>E4U278</accession>
<feature type="domain" description="PAC" evidence="4">
    <location>
        <begin position="480"/>
        <end position="534"/>
    </location>
</feature>
<dbReference type="HOGENOM" id="CLU_000445_92_7_7"/>